<evidence type="ECO:0000256" key="2">
    <source>
        <dbReference type="ARBA" id="ARBA00022729"/>
    </source>
</evidence>
<evidence type="ECO:0000256" key="6">
    <source>
        <dbReference type="ARBA" id="ARBA00023180"/>
    </source>
</evidence>
<dbReference type="FunFam" id="2.10.70.10:FF:000011">
    <property type="entry name" value="CUB and sushi domain-containing protein 3 isoform A"/>
    <property type="match status" value="1"/>
</dbReference>
<evidence type="ECO:0000256" key="1">
    <source>
        <dbReference type="ARBA" id="ARBA00004370"/>
    </source>
</evidence>
<feature type="chain" id="PRO_5043135781" evidence="8">
    <location>
        <begin position="24"/>
        <end position="1131"/>
    </location>
</feature>
<dbReference type="InterPro" id="IPR035976">
    <property type="entry name" value="Sushi/SCR/CCP_sf"/>
</dbReference>
<dbReference type="SMART" id="SM00032">
    <property type="entry name" value="CCP"/>
    <property type="match status" value="11"/>
</dbReference>
<feature type="domain" description="Sushi" evidence="9">
    <location>
        <begin position="286"/>
        <end position="343"/>
    </location>
</feature>
<evidence type="ECO:0000313" key="12">
    <source>
        <dbReference type="Proteomes" id="UP000271162"/>
    </source>
</evidence>
<evidence type="ECO:0000256" key="4">
    <source>
        <dbReference type="ARBA" id="ARBA00023136"/>
    </source>
</evidence>
<evidence type="ECO:0000313" key="13">
    <source>
        <dbReference type="WBParaSite" id="NBR_0001528001-mRNA-1"/>
    </source>
</evidence>
<dbReference type="GO" id="GO:0016020">
    <property type="term" value="C:membrane"/>
    <property type="evidence" value="ECO:0007669"/>
    <property type="project" value="UniProtKB-SubCell"/>
</dbReference>
<feature type="domain" description="Sushi" evidence="9">
    <location>
        <begin position="463"/>
        <end position="537"/>
    </location>
</feature>
<comment type="caution">
    <text evidence="7">Lacks conserved residue(s) required for the propagation of feature annotation.</text>
</comment>
<evidence type="ECO:0000256" key="5">
    <source>
        <dbReference type="ARBA" id="ARBA00023157"/>
    </source>
</evidence>
<dbReference type="STRING" id="27835.A0A158R290"/>
<reference evidence="13" key="1">
    <citation type="submission" date="2016-04" db="UniProtKB">
        <authorList>
            <consortium name="WormBaseParasite"/>
        </authorList>
    </citation>
    <scope>IDENTIFICATION</scope>
</reference>
<feature type="disulfide bond" evidence="7">
    <location>
        <begin position="508"/>
        <end position="535"/>
    </location>
</feature>
<dbReference type="Pfam" id="PF00084">
    <property type="entry name" value="Sushi"/>
    <property type="match status" value="7"/>
</dbReference>
<keyword evidence="12" id="KW-1185">Reference proteome</keyword>
<dbReference type="PROSITE" id="PS51390">
    <property type="entry name" value="WAP"/>
    <property type="match status" value="1"/>
</dbReference>
<dbReference type="GO" id="GO:0005576">
    <property type="term" value="C:extracellular region"/>
    <property type="evidence" value="ECO:0007669"/>
    <property type="project" value="InterPro"/>
</dbReference>
<evidence type="ECO:0000259" key="10">
    <source>
        <dbReference type="PROSITE" id="PS51390"/>
    </source>
</evidence>
<dbReference type="AlphaFoldDB" id="A0A158R290"/>
<protein>
    <submittedName>
        <fullName evidence="13">Beta-2-glycoprotein 1 (inferred by orthology to a human protein)</fullName>
    </submittedName>
</protein>
<reference evidence="11 12" key="2">
    <citation type="submission" date="2018-11" db="EMBL/GenBank/DDBJ databases">
        <authorList>
            <consortium name="Pathogen Informatics"/>
        </authorList>
    </citation>
    <scope>NUCLEOTIDE SEQUENCE [LARGE SCALE GENOMIC DNA]</scope>
</reference>
<dbReference type="GO" id="GO:0030414">
    <property type="term" value="F:peptidase inhibitor activity"/>
    <property type="evidence" value="ECO:0007669"/>
    <property type="project" value="InterPro"/>
</dbReference>
<evidence type="ECO:0000256" key="7">
    <source>
        <dbReference type="PROSITE-ProRule" id="PRU00302"/>
    </source>
</evidence>
<dbReference type="WBParaSite" id="NBR_0001528001-mRNA-1">
    <property type="protein sequence ID" value="NBR_0001528001-mRNA-1"/>
    <property type="gene ID" value="NBR_0001528001"/>
</dbReference>
<dbReference type="Proteomes" id="UP000271162">
    <property type="component" value="Unassembled WGS sequence"/>
</dbReference>
<keyword evidence="4" id="KW-0472">Membrane</keyword>
<dbReference type="CDD" id="cd00033">
    <property type="entry name" value="CCP"/>
    <property type="match status" value="5"/>
</dbReference>
<dbReference type="InterPro" id="IPR051277">
    <property type="entry name" value="SEZ6_CSMD_C4BPB_Regulators"/>
</dbReference>
<evidence type="ECO:0000259" key="9">
    <source>
        <dbReference type="PROSITE" id="PS50923"/>
    </source>
</evidence>
<gene>
    <name evidence="11" type="ORF">NBR_LOCUS15281</name>
</gene>
<feature type="domain" description="Sushi" evidence="9">
    <location>
        <begin position="228"/>
        <end position="285"/>
    </location>
</feature>
<dbReference type="Gene3D" id="2.10.70.10">
    <property type="entry name" value="Complement Module, domain 1"/>
    <property type="match status" value="8"/>
</dbReference>
<organism evidence="13">
    <name type="scientific">Nippostrongylus brasiliensis</name>
    <name type="common">Rat hookworm</name>
    <dbReference type="NCBI Taxonomy" id="27835"/>
    <lineage>
        <taxon>Eukaryota</taxon>
        <taxon>Metazoa</taxon>
        <taxon>Ecdysozoa</taxon>
        <taxon>Nematoda</taxon>
        <taxon>Chromadorea</taxon>
        <taxon>Rhabditida</taxon>
        <taxon>Rhabditina</taxon>
        <taxon>Rhabditomorpha</taxon>
        <taxon>Strongyloidea</taxon>
        <taxon>Heligmosomidae</taxon>
        <taxon>Nippostrongylus</taxon>
    </lineage>
</organism>
<feature type="disulfide bond" evidence="7">
    <location>
        <begin position="314"/>
        <end position="341"/>
    </location>
</feature>
<dbReference type="PROSITE" id="PS50923">
    <property type="entry name" value="SUSHI"/>
    <property type="match status" value="6"/>
</dbReference>
<keyword evidence="2 8" id="KW-0732">Signal</keyword>
<dbReference type="InterPro" id="IPR000436">
    <property type="entry name" value="Sushi_SCR_CCP_dom"/>
</dbReference>
<accession>A0A158R290</accession>
<evidence type="ECO:0000256" key="8">
    <source>
        <dbReference type="SAM" id="SignalP"/>
    </source>
</evidence>
<feature type="domain" description="WAP" evidence="10">
    <location>
        <begin position="16"/>
        <end position="67"/>
    </location>
</feature>
<feature type="disulfide bond" evidence="7">
    <location>
        <begin position="256"/>
        <end position="283"/>
    </location>
</feature>
<feature type="domain" description="Sushi" evidence="9">
    <location>
        <begin position="170"/>
        <end position="227"/>
    </location>
</feature>
<keyword evidence="5 7" id="KW-1015">Disulfide bond</keyword>
<keyword evidence="3" id="KW-0677">Repeat</keyword>
<dbReference type="EMBL" id="UYSL01021669">
    <property type="protein sequence ID" value="VDL78875.1"/>
    <property type="molecule type" value="Genomic_DNA"/>
</dbReference>
<dbReference type="PANTHER" id="PTHR45656:SF4">
    <property type="entry name" value="PROTEIN CBR-CLEC-78"/>
    <property type="match status" value="1"/>
</dbReference>
<evidence type="ECO:0000313" key="11">
    <source>
        <dbReference type="EMBL" id="VDL78875.1"/>
    </source>
</evidence>
<keyword evidence="6" id="KW-0325">Glycoprotein</keyword>
<evidence type="ECO:0000256" key="3">
    <source>
        <dbReference type="ARBA" id="ARBA00022737"/>
    </source>
</evidence>
<comment type="subcellular location">
    <subcellularLocation>
        <location evidence="1">Membrane</location>
    </subcellularLocation>
</comment>
<feature type="disulfide bond" evidence="7">
    <location>
        <begin position="97"/>
        <end position="124"/>
    </location>
</feature>
<dbReference type="PANTHER" id="PTHR45656">
    <property type="entry name" value="PROTEIN CBR-CLEC-78"/>
    <property type="match status" value="1"/>
</dbReference>
<feature type="disulfide bond" evidence="7">
    <location>
        <begin position="198"/>
        <end position="225"/>
    </location>
</feature>
<sequence length="1131" mass="126478">MRPACVLPLLLLLSYIRYHPTDAFSCTDPVGPRPKYCRKECTTDDDCKKHKRCMCDGECGHSCVNPASTCHALAEIENGYIRTAGELRFGSNAEYACNKGFVLIGSSQRRCQGNREWSGSQPSCRLQKVAYACVPGYHKYSAKGLALAKCLLNRKNVAQWFGPDLKCKARSCPDPGKLDNGVRDGDVFEYPYTVVFHCHPGFLLLGPSTRKCESNGEWSDEAPICQATECPRPPDPLHGRVLGTSLTYQSTVTYSCKEGYRLVGQVQRICLAEGIWAGTEPKCEEIRCPNLPPLSNGYIEGGDTYYGATATFRCLETMTHEGATMAKCMESGQWSHPLPRCLGTCKIPRIENGRIKGKVENQLIASGAVVELLCDQRHEANMHVQMQCHNGTWSHVPICSPLNCHDWPPRVAHARVLFTKSSHGAIAKYECNGGYYPSKEQQTIKCLFGQWTREGRPLKCLPTWCHHPSRTFGTLAGGQILLEGQMGAYEFAKYIQKVDEGRSIVFQCHKGNYLIGAPKASCVNGQWMPKMKPKCVSQTHPMIEGRITWDRKKRSADVRSSQEKIVVVNRDGDITIICRDGFEFPSEFMNGRSVCVNGTWLPTLPECVPKSCRIPVRLHVFFLKQRTSQILQPGDVIEDGTSATMICLRGFHLQGNGVLECRRGLITRNLGHCYPHECLLPTLNDGTIHPMTRTLAEGQQAQLLCFSKNVTLTCSRGVISPTPSSSTFCTAPRDATPALIYSIQNGQRFEMDRYQSAYPNGTIFQYKASECIDHREEASGIECVNGEWISNLLPCLTKNATEPIWKNSFDDGMCRLPVLDKTMRIMNIDNYVPQQHHKFAHGTVLMVGCAIGGQADEQMEFKCRRGKWSKRNRINCSIYGRPCEFKVQLNSRTLVYHVETKEVVLFNQYFAEGSHLQIRCVNMGTDRLKGYPELICRDGAWSHPTPYCIPLDPLGRNSELLLLFLSQEFSSTYRTYPQVWTRMEALGVESADANQLTITIAQPEDSGLLHCILPHGKRNTIRMRVEDRFCPPQRNSSHLSVYLTRRSLFIGTVAQFSCPVGYKAHGHTTAVCEDDGTWSHSPPTCHAIQCPPLAVDGRSMSVTVSSYKFGGIAQFQCGKGLVFLFLLSIRT</sequence>
<proteinExistence type="predicted"/>
<name>A0A158R290_NIPBR</name>
<feature type="domain" description="Sushi" evidence="9">
    <location>
        <begin position="1028"/>
        <end position="1087"/>
    </location>
</feature>
<keyword evidence="7" id="KW-0768">Sushi</keyword>
<dbReference type="InterPro" id="IPR008197">
    <property type="entry name" value="WAP_dom"/>
</dbReference>
<dbReference type="OMA" id="DHHDNNT"/>
<feature type="signal peptide" evidence="8">
    <location>
        <begin position="1"/>
        <end position="23"/>
    </location>
</feature>
<feature type="domain" description="Sushi" evidence="9">
    <location>
        <begin position="68"/>
        <end position="126"/>
    </location>
</feature>
<dbReference type="SUPFAM" id="SSF57535">
    <property type="entry name" value="Complement control module/SCR domain"/>
    <property type="match status" value="10"/>
</dbReference>
<feature type="disulfide bond" evidence="7">
    <location>
        <begin position="1058"/>
        <end position="1085"/>
    </location>
</feature>